<evidence type="ECO:0000259" key="4">
    <source>
        <dbReference type="Pfam" id="PF03816"/>
    </source>
</evidence>
<comment type="similarity">
    <text evidence="1">Belongs to the LytR/CpsA/Psr (LCP) family.</text>
</comment>
<comment type="caution">
    <text evidence="5">The sequence shown here is derived from an EMBL/GenBank/DDBJ whole genome shotgun (WGS) entry which is preliminary data.</text>
</comment>
<evidence type="ECO:0000256" key="2">
    <source>
        <dbReference type="SAM" id="MobiDB-lite"/>
    </source>
</evidence>
<evidence type="ECO:0000313" key="5">
    <source>
        <dbReference type="EMBL" id="GAA1163192.1"/>
    </source>
</evidence>
<organism evidence="5 6">
    <name type="scientific">Nocardioides aquiterrae</name>
    <dbReference type="NCBI Taxonomy" id="203799"/>
    <lineage>
        <taxon>Bacteria</taxon>
        <taxon>Bacillati</taxon>
        <taxon>Actinomycetota</taxon>
        <taxon>Actinomycetes</taxon>
        <taxon>Propionibacteriales</taxon>
        <taxon>Nocardioidaceae</taxon>
        <taxon>Nocardioides</taxon>
    </lineage>
</organism>
<proteinExistence type="inferred from homology"/>
<dbReference type="EMBL" id="BAAAJE010000030">
    <property type="protein sequence ID" value="GAA1163192.1"/>
    <property type="molecule type" value="Genomic_DNA"/>
</dbReference>
<keyword evidence="3" id="KW-0812">Transmembrane</keyword>
<dbReference type="NCBIfam" id="TIGR00350">
    <property type="entry name" value="lytR_cpsA_psr"/>
    <property type="match status" value="1"/>
</dbReference>
<evidence type="ECO:0000313" key="6">
    <source>
        <dbReference type="Proteomes" id="UP001499979"/>
    </source>
</evidence>
<accession>A0ABP4FA36</accession>
<dbReference type="InterPro" id="IPR050922">
    <property type="entry name" value="LytR/CpsA/Psr_CW_biosynth"/>
</dbReference>
<keyword evidence="6" id="KW-1185">Reference proteome</keyword>
<sequence length="363" mass="38681">MPQDRRSTQPRRRLTALRVIVVAELVVALVTGATVVFAYEHVDQQIDTGAPIEHIQPRKQAPLPTGEMNILLMGTDSRACAGCDIDNQAGEGGSDTTILLHIADGRRSAYGISIPRDALVDRPTCRTPDGGTAPAASDVQWNVAYTVGGAACTARQVEAVTGITVDSYIAVNFGGFKDMVDAINGVEVCIPKPVDDTVAHIHFDAGTQTLDGDRALQYVRERHSTANSDLGRMKRQQAFIASMIGKVMGAGTLTRPDRLYHFASSLADSLEASPDLASAGKLVKLAASLRHADLGHIKFVSAPTTDFPVDDPNWGRLQFTPEAQVLWDRVKNDEPLGRFGKGAVSGKNPNGGKDSAAENGLCA</sequence>
<feature type="region of interest" description="Disordered" evidence="2">
    <location>
        <begin position="338"/>
        <end position="363"/>
    </location>
</feature>
<dbReference type="PANTHER" id="PTHR33392">
    <property type="entry name" value="POLYISOPRENYL-TEICHOIC ACID--PEPTIDOGLYCAN TEICHOIC ACID TRANSFERASE TAGU"/>
    <property type="match status" value="1"/>
</dbReference>
<feature type="domain" description="Cell envelope-related transcriptional attenuator" evidence="4">
    <location>
        <begin position="94"/>
        <end position="247"/>
    </location>
</feature>
<name>A0ABP4FA36_9ACTN</name>
<evidence type="ECO:0000256" key="3">
    <source>
        <dbReference type="SAM" id="Phobius"/>
    </source>
</evidence>
<dbReference type="Proteomes" id="UP001499979">
    <property type="component" value="Unassembled WGS sequence"/>
</dbReference>
<dbReference type="RefSeq" id="WP_343910691.1">
    <property type="nucleotide sequence ID" value="NZ_BAAAJE010000030.1"/>
</dbReference>
<dbReference type="Pfam" id="PF03816">
    <property type="entry name" value="LytR_cpsA_psr"/>
    <property type="match status" value="1"/>
</dbReference>
<feature type="transmembrane region" description="Helical" evidence="3">
    <location>
        <begin position="20"/>
        <end position="39"/>
    </location>
</feature>
<reference evidence="6" key="1">
    <citation type="journal article" date="2019" name="Int. J. Syst. Evol. Microbiol.">
        <title>The Global Catalogue of Microorganisms (GCM) 10K type strain sequencing project: providing services to taxonomists for standard genome sequencing and annotation.</title>
        <authorList>
            <consortium name="The Broad Institute Genomics Platform"/>
            <consortium name="The Broad Institute Genome Sequencing Center for Infectious Disease"/>
            <person name="Wu L."/>
            <person name="Ma J."/>
        </authorList>
    </citation>
    <scope>NUCLEOTIDE SEQUENCE [LARGE SCALE GENOMIC DNA]</scope>
    <source>
        <strain evidence="6">JCM 11813</strain>
    </source>
</reference>
<evidence type="ECO:0000256" key="1">
    <source>
        <dbReference type="ARBA" id="ARBA00006068"/>
    </source>
</evidence>
<keyword evidence="3" id="KW-0472">Membrane</keyword>
<keyword evidence="3" id="KW-1133">Transmembrane helix</keyword>
<dbReference type="InterPro" id="IPR004474">
    <property type="entry name" value="LytR_CpsA_psr"/>
</dbReference>
<gene>
    <name evidence="5" type="ORF">GCM10009606_46260</name>
</gene>
<protein>
    <submittedName>
        <fullName evidence="5">LCP family protein</fullName>
    </submittedName>
</protein>
<dbReference type="PANTHER" id="PTHR33392:SF6">
    <property type="entry name" value="POLYISOPRENYL-TEICHOIC ACID--PEPTIDOGLYCAN TEICHOIC ACID TRANSFERASE TAGU"/>
    <property type="match status" value="1"/>
</dbReference>
<dbReference type="Gene3D" id="3.40.630.190">
    <property type="entry name" value="LCP protein"/>
    <property type="match status" value="1"/>
</dbReference>